<dbReference type="FunFam" id="3.30.360.10:FF:000004">
    <property type="entry name" value="4-hydroxy-tetrahydrodipicolinate reductase"/>
    <property type="match status" value="1"/>
</dbReference>
<keyword evidence="3 13" id="KW-0028">Amino-acid biosynthesis</keyword>
<comment type="caution">
    <text evidence="13">Was originally thought to be a dihydrodipicolinate reductase (DHDPR), catalyzing the conversion of dihydrodipicolinate to tetrahydrodipicolinate. However, it was shown in E.coli that the substrate of the enzymatic reaction is not dihydrodipicolinate (DHDP) but in fact (2S,4S)-4-hydroxy-2,3,4,5-tetrahydrodipicolinic acid (HTPA), the product released by the DapA-catalyzed reaction.</text>
</comment>
<keyword evidence="8 13" id="KW-0457">Lysine biosynthesis</keyword>
<feature type="active site" description="Proton donor" evidence="13">
    <location>
        <position position="160"/>
    </location>
</feature>
<feature type="binding site" evidence="13">
    <location>
        <position position="34"/>
    </location>
    <ligand>
        <name>NAD(+)</name>
        <dbReference type="ChEBI" id="CHEBI:57540"/>
    </ligand>
</feature>
<keyword evidence="5 13" id="KW-0220">Diaminopimelate biosynthesis</keyword>
<evidence type="ECO:0000256" key="10">
    <source>
        <dbReference type="ARBA" id="ARBA00038983"/>
    </source>
</evidence>
<accession>A0A3S3SLG4</accession>
<gene>
    <name evidence="13" type="primary">dapB</name>
    <name evidence="16" type="ORF">H206_00979</name>
</gene>
<comment type="subcellular location">
    <subcellularLocation>
        <location evidence="13">Cytoplasm</location>
    </subcellularLocation>
</comment>
<evidence type="ECO:0000256" key="9">
    <source>
        <dbReference type="ARBA" id="ARBA00037922"/>
    </source>
</evidence>
<dbReference type="Pfam" id="PF01113">
    <property type="entry name" value="DapB_N"/>
    <property type="match status" value="1"/>
</dbReference>
<comment type="catalytic activity">
    <reaction evidence="12 13">
        <text>(S)-2,3,4,5-tetrahydrodipicolinate + NAD(+) + H2O = (2S,4S)-4-hydroxy-2,3,4,5-tetrahydrodipicolinate + NADH + H(+)</text>
        <dbReference type="Rhea" id="RHEA:35323"/>
        <dbReference type="ChEBI" id="CHEBI:15377"/>
        <dbReference type="ChEBI" id="CHEBI:15378"/>
        <dbReference type="ChEBI" id="CHEBI:16845"/>
        <dbReference type="ChEBI" id="CHEBI:57540"/>
        <dbReference type="ChEBI" id="CHEBI:57945"/>
        <dbReference type="ChEBI" id="CHEBI:67139"/>
        <dbReference type="EC" id="1.17.1.8"/>
    </reaction>
</comment>
<dbReference type="PROSITE" id="PS01298">
    <property type="entry name" value="DAPB"/>
    <property type="match status" value="1"/>
</dbReference>
<dbReference type="PANTHER" id="PTHR20836:SF0">
    <property type="entry name" value="4-HYDROXY-TETRAHYDRODIPICOLINATE REDUCTASE 1, CHLOROPLASTIC-RELATED"/>
    <property type="match status" value="1"/>
</dbReference>
<evidence type="ECO:0000256" key="7">
    <source>
        <dbReference type="ARBA" id="ARBA00023027"/>
    </source>
</evidence>
<dbReference type="EC" id="1.17.1.8" evidence="10 13"/>
<evidence type="ECO:0000256" key="12">
    <source>
        <dbReference type="ARBA" id="ARBA00049396"/>
    </source>
</evidence>
<protein>
    <recommendedName>
        <fullName evidence="10 13">4-hydroxy-tetrahydrodipicolinate reductase</fullName>
        <shortName evidence="13">HTPA reductase</shortName>
        <ecNumber evidence="10 13">1.17.1.8</ecNumber>
    </recommendedName>
</protein>
<evidence type="ECO:0000256" key="1">
    <source>
        <dbReference type="ARBA" id="ARBA00006642"/>
    </source>
</evidence>
<dbReference type="GO" id="GO:0051287">
    <property type="term" value="F:NAD binding"/>
    <property type="evidence" value="ECO:0007669"/>
    <property type="project" value="UniProtKB-UniRule"/>
</dbReference>
<dbReference type="GO" id="GO:0019877">
    <property type="term" value="P:diaminopimelate biosynthetic process"/>
    <property type="evidence" value="ECO:0007669"/>
    <property type="project" value="UniProtKB-UniRule"/>
</dbReference>
<dbReference type="PIRSF" id="PIRSF000161">
    <property type="entry name" value="DHPR"/>
    <property type="match status" value="1"/>
</dbReference>
<feature type="binding site" evidence="13">
    <location>
        <position position="157"/>
    </location>
    <ligand>
        <name>(S)-2,3,4,5-tetrahydrodipicolinate</name>
        <dbReference type="ChEBI" id="CHEBI:16845"/>
    </ligand>
</feature>
<dbReference type="Gene3D" id="3.30.360.10">
    <property type="entry name" value="Dihydrodipicolinate Reductase, domain 2"/>
    <property type="match status" value="1"/>
</dbReference>
<name>A0A3S3SLG4_9BACT</name>
<feature type="binding site" evidence="13">
    <location>
        <begin position="8"/>
        <end position="13"/>
    </location>
    <ligand>
        <name>NAD(+)</name>
        <dbReference type="ChEBI" id="CHEBI:57540"/>
    </ligand>
</feature>
<feature type="domain" description="Dihydrodipicolinate reductase N-terminal" evidence="14">
    <location>
        <begin position="3"/>
        <end position="126"/>
    </location>
</feature>
<evidence type="ECO:0000313" key="16">
    <source>
        <dbReference type="EMBL" id="RWX45355.1"/>
    </source>
</evidence>
<dbReference type="SUPFAM" id="SSF51735">
    <property type="entry name" value="NAD(P)-binding Rossmann-fold domains"/>
    <property type="match status" value="1"/>
</dbReference>
<feature type="binding site" evidence="13">
    <location>
        <begin position="123"/>
        <end position="126"/>
    </location>
    <ligand>
        <name>NAD(+)</name>
        <dbReference type="ChEBI" id="CHEBI:57540"/>
    </ligand>
</feature>
<evidence type="ECO:0000256" key="4">
    <source>
        <dbReference type="ARBA" id="ARBA00022857"/>
    </source>
</evidence>
<dbReference type="NCBIfam" id="TIGR00036">
    <property type="entry name" value="dapB"/>
    <property type="match status" value="1"/>
</dbReference>
<dbReference type="UniPathway" id="UPA00034">
    <property type="reaction ID" value="UER00018"/>
</dbReference>
<dbReference type="InterPro" id="IPR036291">
    <property type="entry name" value="NAD(P)-bd_dom_sf"/>
</dbReference>
<keyword evidence="17" id="KW-1185">Reference proteome</keyword>
<dbReference type="CDD" id="cd02274">
    <property type="entry name" value="DHDPR_N"/>
    <property type="match status" value="1"/>
</dbReference>
<feature type="domain" description="Dihydrodipicolinate reductase C-terminal" evidence="15">
    <location>
        <begin position="129"/>
        <end position="265"/>
    </location>
</feature>
<dbReference type="HAMAP" id="MF_00102">
    <property type="entry name" value="DapB"/>
    <property type="match status" value="1"/>
</dbReference>
<sequence length="270" mass="28454">MTKVIVAGATGRMGQRICYMVHQHPDLTLAGAFEQPGNPNVGKDAGEIAGIGNAGVTIADSLEAVIDQGDVIIDFTFHKATMEFVKIAAKHGRAMVIGTTGLSADDLTVLRETATASFPCVQAPNMAVGVNVLFKLVEKAAAVLGDAYDVEIVEAHHRMKKDAPSGTALKIGEMAAKGLGRNLAEVGVFERNGIIGERTDKEIGIQTIRGGDIVGEHTAYFAGPGERIEITHRAHNRDNFAGGAAKAAAWVASQPKGLYTMFDVLGLSEF</sequence>
<evidence type="ECO:0000256" key="6">
    <source>
        <dbReference type="ARBA" id="ARBA00023002"/>
    </source>
</evidence>
<dbReference type="AlphaFoldDB" id="A0A3S3SLG4"/>
<comment type="subunit">
    <text evidence="13">Homotetramer.</text>
</comment>
<dbReference type="Gene3D" id="3.40.50.720">
    <property type="entry name" value="NAD(P)-binding Rossmann-like Domain"/>
    <property type="match status" value="1"/>
</dbReference>
<organism evidence="16 17">
    <name type="scientific">Candidatus Electrothrix aarhusensis</name>
    <dbReference type="NCBI Taxonomy" id="1859131"/>
    <lineage>
        <taxon>Bacteria</taxon>
        <taxon>Pseudomonadati</taxon>
        <taxon>Thermodesulfobacteriota</taxon>
        <taxon>Desulfobulbia</taxon>
        <taxon>Desulfobulbales</taxon>
        <taxon>Desulfobulbaceae</taxon>
        <taxon>Candidatus Electrothrix</taxon>
    </lineage>
</organism>
<evidence type="ECO:0000259" key="15">
    <source>
        <dbReference type="Pfam" id="PF05173"/>
    </source>
</evidence>
<evidence type="ECO:0000256" key="2">
    <source>
        <dbReference type="ARBA" id="ARBA00022490"/>
    </source>
</evidence>
<keyword evidence="2 13" id="KW-0963">Cytoplasm</keyword>
<comment type="caution">
    <text evidence="13">Lacks conserved residue(s) required for the propagation of feature annotation.</text>
</comment>
<comment type="function">
    <text evidence="13">Catalyzes the conversion of 4-hydroxy-tetrahydrodipicolinate (HTPA) to tetrahydrodipicolinate.</text>
</comment>
<keyword evidence="6 13" id="KW-0560">Oxidoreductase</keyword>
<comment type="pathway">
    <text evidence="9 13">Amino-acid biosynthesis; L-lysine biosynthesis via DAP pathway; (S)-tetrahydrodipicolinate from L-aspartate: step 4/4.</text>
</comment>
<feature type="active site" description="Proton donor/acceptor" evidence="13">
    <location>
        <position position="156"/>
    </location>
</feature>
<evidence type="ECO:0000256" key="5">
    <source>
        <dbReference type="ARBA" id="ARBA00022915"/>
    </source>
</evidence>
<dbReference type="SUPFAM" id="SSF55347">
    <property type="entry name" value="Glyceraldehyde-3-phosphate dehydrogenase-like, C-terminal domain"/>
    <property type="match status" value="1"/>
</dbReference>
<comment type="similarity">
    <text evidence="1 13">Belongs to the DapB family.</text>
</comment>
<feature type="binding site" evidence="13">
    <location>
        <begin position="98"/>
        <end position="100"/>
    </location>
    <ligand>
        <name>NAD(+)</name>
        <dbReference type="ChEBI" id="CHEBI:57540"/>
    </ligand>
</feature>
<evidence type="ECO:0000259" key="14">
    <source>
        <dbReference type="Pfam" id="PF01113"/>
    </source>
</evidence>
<dbReference type="PANTHER" id="PTHR20836">
    <property type="entry name" value="DIHYDRODIPICOLINATE REDUCTASE"/>
    <property type="match status" value="1"/>
</dbReference>
<dbReference type="InterPro" id="IPR000846">
    <property type="entry name" value="DapB_N"/>
</dbReference>
<dbReference type="GO" id="GO:0050661">
    <property type="term" value="F:NADP binding"/>
    <property type="evidence" value="ECO:0007669"/>
    <property type="project" value="UniProtKB-UniRule"/>
</dbReference>
<dbReference type="EMBL" id="MTKO01000079">
    <property type="protein sequence ID" value="RWX45355.1"/>
    <property type="molecule type" value="Genomic_DNA"/>
</dbReference>
<dbReference type="GO" id="GO:0009089">
    <property type="term" value="P:lysine biosynthetic process via diaminopimelate"/>
    <property type="evidence" value="ECO:0007669"/>
    <property type="project" value="UniProtKB-UniRule"/>
</dbReference>
<dbReference type="Proteomes" id="UP000287853">
    <property type="component" value="Unassembled WGS sequence"/>
</dbReference>
<dbReference type="InterPro" id="IPR022663">
    <property type="entry name" value="DapB_C"/>
</dbReference>
<evidence type="ECO:0000313" key="17">
    <source>
        <dbReference type="Proteomes" id="UP000287853"/>
    </source>
</evidence>
<dbReference type="InterPro" id="IPR023940">
    <property type="entry name" value="DHDPR_bac"/>
</dbReference>
<feature type="binding site" evidence="13">
    <location>
        <begin position="166"/>
        <end position="167"/>
    </location>
    <ligand>
        <name>(S)-2,3,4,5-tetrahydrodipicolinate</name>
        <dbReference type="ChEBI" id="CHEBI:16845"/>
    </ligand>
</feature>
<evidence type="ECO:0000256" key="8">
    <source>
        <dbReference type="ARBA" id="ARBA00023154"/>
    </source>
</evidence>
<evidence type="ECO:0000256" key="13">
    <source>
        <dbReference type="HAMAP-Rule" id="MF_00102"/>
    </source>
</evidence>
<dbReference type="GO" id="GO:0008839">
    <property type="term" value="F:4-hydroxy-tetrahydrodipicolinate reductase"/>
    <property type="evidence" value="ECO:0007669"/>
    <property type="project" value="UniProtKB-UniRule"/>
</dbReference>
<comment type="caution">
    <text evidence="16">The sequence shown here is derived from an EMBL/GenBank/DDBJ whole genome shotgun (WGS) entry which is preliminary data.</text>
</comment>
<dbReference type="InterPro" id="IPR022664">
    <property type="entry name" value="DapB_N_CS"/>
</dbReference>
<evidence type="ECO:0000256" key="3">
    <source>
        <dbReference type="ARBA" id="ARBA00022605"/>
    </source>
</evidence>
<dbReference type="GO" id="GO:0016726">
    <property type="term" value="F:oxidoreductase activity, acting on CH or CH2 groups, NAD or NADP as acceptor"/>
    <property type="evidence" value="ECO:0007669"/>
    <property type="project" value="UniProtKB-UniRule"/>
</dbReference>
<proteinExistence type="inferred from homology"/>
<dbReference type="GO" id="GO:0005829">
    <property type="term" value="C:cytosol"/>
    <property type="evidence" value="ECO:0007669"/>
    <property type="project" value="TreeGrafter"/>
</dbReference>
<comment type="catalytic activity">
    <reaction evidence="11 13">
        <text>(S)-2,3,4,5-tetrahydrodipicolinate + NADP(+) + H2O = (2S,4S)-4-hydroxy-2,3,4,5-tetrahydrodipicolinate + NADPH + H(+)</text>
        <dbReference type="Rhea" id="RHEA:35331"/>
        <dbReference type="ChEBI" id="CHEBI:15377"/>
        <dbReference type="ChEBI" id="CHEBI:15378"/>
        <dbReference type="ChEBI" id="CHEBI:16845"/>
        <dbReference type="ChEBI" id="CHEBI:57783"/>
        <dbReference type="ChEBI" id="CHEBI:58349"/>
        <dbReference type="ChEBI" id="CHEBI:67139"/>
        <dbReference type="EC" id="1.17.1.8"/>
    </reaction>
</comment>
<dbReference type="Pfam" id="PF05173">
    <property type="entry name" value="DapB_C"/>
    <property type="match status" value="1"/>
</dbReference>
<keyword evidence="4 13" id="KW-0521">NADP</keyword>
<evidence type="ECO:0000256" key="11">
    <source>
        <dbReference type="ARBA" id="ARBA00049080"/>
    </source>
</evidence>
<reference evidence="16 17" key="1">
    <citation type="submission" date="2017-01" db="EMBL/GenBank/DDBJ databases">
        <title>The cable genome- insights into the physiology and evolution of filamentous bacteria capable of sulfide oxidation via long distance electron transfer.</title>
        <authorList>
            <person name="Schreiber L."/>
            <person name="Bjerg J.T."/>
            <person name="Boggild A."/>
            <person name="Van De Vossenberg J."/>
            <person name="Meysman F."/>
            <person name="Nielsen L.P."/>
            <person name="Schramm A."/>
            <person name="Kjeldsen K.U."/>
        </authorList>
    </citation>
    <scope>NUCLEOTIDE SEQUENCE [LARGE SCALE GENOMIC DNA]</scope>
    <source>
        <strain evidence="16">MCF</strain>
    </source>
</reference>
<keyword evidence="7 13" id="KW-0520">NAD</keyword>